<keyword evidence="1" id="KW-0472">Membrane</keyword>
<evidence type="ECO:0000313" key="3">
    <source>
        <dbReference type="Proteomes" id="UP001057868"/>
    </source>
</evidence>
<dbReference type="EMBL" id="BQXY01000005">
    <property type="protein sequence ID" value="GKU26235.1"/>
    <property type="molecule type" value="Genomic_DNA"/>
</dbReference>
<keyword evidence="1" id="KW-0812">Transmembrane</keyword>
<gene>
    <name evidence="2" type="ORF">CFOLD11_30620</name>
</gene>
<protein>
    <submittedName>
        <fullName evidence="2">Uncharacterized protein</fullName>
    </submittedName>
</protein>
<dbReference type="RefSeq" id="WP_261853148.1">
    <property type="nucleotide sequence ID" value="NZ_BQXY01000005.1"/>
</dbReference>
<evidence type="ECO:0000313" key="2">
    <source>
        <dbReference type="EMBL" id="GKU26235.1"/>
    </source>
</evidence>
<keyword evidence="1" id="KW-1133">Transmembrane helix</keyword>
<proteinExistence type="predicted"/>
<accession>A0A9W6DBA9</accession>
<dbReference type="Proteomes" id="UP001057868">
    <property type="component" value="Unassembled WGS sequence"/>
</dbReference>
<organism evidence="2 3">
    <name type="scientific">Clostridium folliculivorans</name>
    <dbReference type="NCBI Taxonomy" id="2886038"/>
    <lineage>
        <taxon>Bacteria</taxon>
        <taxon>Bacillati</taxon>
        <taxon>Bacillota</taxon>
        <taxon>Clostridia</taxon>
        <taxon>Eubacteriales</taxon>
        <taxon>Clostridiaceae</taxon>
        <taxon>Clostridium</taxon>
    </lineage>
</organism>
<name>A0A9W6DBA9_9CLOT</name>
<dbReference type="AlphaFoldDB" id="A0A9W6DBA9"/>
<keyword evidence="3" id="KW-1185">Reference proteome</keyword>
<evidence type="ECO:0000256" key="1">
    <source>
        <dbReference type="SAM" id="Phobius"/>
    </source>
</evidence>
<sequence length="143" mass="16348">MDIFKKYKLIWIVFIAVIMVVALAVTVLIKGAFNGKFYADSFSERGAFETSTLNSWNKSYSYFNGTVNKRIKVKADEELTIKYSSSVKEGNLKIVFFNEEDKEIKNLLEDNSGVFKYTAKEKGTCHIQVVGEKTKGEFNLSWK</sequence>
<comment type="caution">
    <text evidence="2">The sequence shown here is derived from an EMBL/GenBank/DDBJ whole genome shotgun (WGS) entry which is preliminary data.</text>
</comment>
<reference evidence="2" key="1">
    <citation type="journal article" date="2023" name="Int. J. Syst. Evol. Microbiol.">
        <title>&lt;i&gt;Clostridium folliculivorans&lt;/i&gt; sp. nov., isolated from soil samples of an organic paddy in Japan.</title>
        <authorList>
            <person name="Tazawa J."/>
            <person name="Kobayashi H."/>
            <person name="Tanizawa Y."/>
            <person name="Uchino A."/>
            <person name="Tanaka F."/>
            <person name="Urashima Y."/>
            <person name="Miura S."/>
            <person name="Sakamoto M."/>
            <person name="Ohkuma M."/>
            <person name="Tohno M."/>
        </authorList>
    </citation>
    <scope>NUCLEOTIDE SEQUENCE</scope>
    <source>
        <strain evidence="2">D1-1</strain>
    </source>
</reference>
<feature type="transmembrane region" description="Helical" evidence="1">
    <location>
        <begin position="9"/>
        <end position="29"/>
    </location>
</feature>